<dbReference type="RefSeq" id="WP_068610007.1">
    <property type="nucleotide sequence ID" value="NZ_CP011388.1"/>
</dbReference>
<dbReference type="Proteomes" id="UP000076927">
    <property type="component" value="Chromosome"/>
</dbReference>
<reference evidence="2 3" key="1">
    <citation type="submission" date="2015-01" db="EMBL/GenBank/DDBJ databases">
        <title>Paenibacillus swuensis/DY6/whole genome sequencing.</title>
        <authorList>
            <person name="Kim M.K."/>
            <person name="Srinivasan S."/>
            <person name="Lee J.-J."/>
        </authorList>
    </citation>
    <scope>NUCLEOTIDE SEQUENCE [LARGE SCALE GENOMIC DNA]</scope>
    <source>
        <strain evidence="2 3">DY6</strain>
    </source>
</reference>
<accession>A0A172TNI7</accession>
<evidence type="ECO:0000259" key="1">
    <source>
        <dbReference type="PROSITE" id="PS51704"/>
    </source>
</evidence>
<dbReference type="SUPFAM" id="SSF51695">
    <property type="entry name" value="PLC-like phosphodiesterases"/>
    <property type="match status" value="1"/>
</dbReference>
<dbReference type="AlphaFoldDB" id="A0A172TNI7"/>
<dbReference type="PANTHER" id="PTHR46211:SF14">
    <property type="entry name" value="GLYCEROPHOSPHODIESTER PHOSPHODIESTERASE"/>
    <property type="match status" value="1"/>
</dbReference>
<dbReference type="GO" id="GO:0008081">
    <property type="term" value="F:phosphoric diester hydrolase activity"/>
    <property type="evidence" value="ECO:0007669"/>
    <property type="project" value="InterPro"/>
</dbReference>
<keyword evidence="3" id="KW-1185">Reference proteome</keyword>
<proteinExistence type="predicted"/>
<dbReference type="Pfam" id="PF03009">
    <property type="entry name" value="GDPD"/>
    <property type="match status" value="1"/>
</dbReference>
<sequence length="244" mass="27568">MNACAAHRGWSGRAPENTLAAMKLALNESYVDWLELDVQLTKDGVPVVIHDFTLNRTTSGRGKVKDRTLEQIRSLDAGRWFGPAYLGEKVPTLEEVLQLAKGRCKLNIELKTKGTLYPGIEENVLNLLEEYDMKRDVCITSFEPLALRNVRLLDSGISMGLIMDGRPADLLRRLDELDCDLLSISYKYLSEAFAATVIQSGFRIMAWTVNEEKHIRRIAAMHPDIMICTNYPDRWKQALLSGVQ</sequence>
<dbReference type="Gene3D" id="3.20.20.190">
    <property type="entry name" value="Phosphatidylinositol (PI) phosphodiesterase"/>
    <property type="match status" value="1"/>
</dbReference>
<protein>
    <submittedName>
        <fullName evidence="2">Glycerophosphodiester phosphodiesterase</fullName>
    </submittedName>
</protein>
<evidence type="ECO:0000313" key="3">
    <source>
        <dbReference type="Proteomes" id="UP000076927"/>
    </source>
</evidence>
<dbReference type="STRING" id="1178515.SY83_20765"/>
<name>A0A172TNI7_9BACL</name>
<dbReference type="OrthoDB" id="384721at2"/>
<dbReference type="InterPro" id="IPR030395">
    <property type="entry name" value="GP_PDE_dom"/>
</dbReference>
<gene>
    <name evidence="2" type="ORF">SY83_20765</name>
</gene>
<dbReference type="GO" id="GO:0006629">
    <property type="term" value="P:lipid metabolic process"/>
    <property type="evidence" value="ECO:0007669"/>
    <property type="project" value="InterPro"/>
</dbReference>
<dbReference type="EMBL" id="CP011388">
    <property type="protein sequence ID" value="ANE48313.1"/>
    <property type="molecule type" value="Genomic_DNA"/>
</dbReference>
<dbReference type="InterPro" id="IPR017946">
    <property type="entry name" value="PLC-like_Pdiesterase_TIM-brl"/>
</dbReference>
<evidence type="ECO:0000313" key="2">
    <source>
        <dbReference type="EMBL" id="ANE48313.1"/>
    </source>
</evidence>
<dbReference type="KEGG" id="pswu:SY83_20765"/>
<organism evidence="2 3">
    <name type="scientific">Paenibacillus swuensis</name>
    <dbReference type="NCBI Taxonomy" id="1178515"/>
    <lineage>
        <taxon>Bacteria</taxon>
        <taxon>Bacillati</taxon>
        <taxon>Bacillota</taxon>
        <taxon>Bacilli</taxon>
        <taxon>Bacillales</taxon>
        <taxon>Paenibacillaceae</taxon>
        <taxon>Paenibacillus</taxon>
    </lineage>
</organism>
<dbReference type="PROSITE" id="PS51704">
    <property type="entry name" value="GP_PDE"/>
    <property type="match status" value="1"/>
</dbReference>
<dbReference type="PATRIC" id="fig|1178515.4.peg.4206"/>
<feature type="domain" description="GP-PDE" evidence="1">
    <location>
        <begin position="2"/>
        <end position="239"/>
    </location>
</feature>
<dbReference type="PANTHER" id="PTHR46211">
    <property type="entry name" value="GLYCEROPHOSPHORYL DIESTER PHOSPHODIESTERASE"/>
    <property type="match status" value="1"/>
</dbReference>